<comment type="caution">
    <text evidence="8">The sequence shown here is derived from an EMBL/GenBank/DDBJ whole genome shotgun (WGS) entry which is preliminary data.</text>
</comment>
<dbReference type="InterPro" id="IPR039420">
    <property type="entry name" value="WalR-like"/>
</dbReference>
<keyword evidence="1 5" id="KW-0597">Phosphoprotein</keyword>
<evidence type="ECO:0000256" key="4">
    <source>
        <dbReference type="ARBA" id="ARBA00023163"/>
    </source>
</evidence>
<gene>
    <name evidence="8" type="ORF">CLV71_101562</name>
</gene>
<evidence type="ECO:0000259" key="7">
    <source>
        <dbReference type="PROSITE" id="PS50110"/>
    </source>
</evidence>
<dbReference type="InterPro" id="IPR011006">
    <property type="entry name" value="CheY-like_superfamily"/>
</dbReference>
<dbReference type="PRINTS" id="PR00038">
    <property type="entry name" value="HTHLUXR"/>
</dbReference>
<evidence type="ECO:0000256" key="3">
    <source>
        <dbReference type="ARBA" id="ARBA00023125"/>
    </source>
</evidence>
<feature type="domain" description="Response regulatory" evidence="7">
    <location>
        <begin position="2"/>
        <end position="122"/>
    </location>
</feature>
<dbReference type="Pfam" id="PF00196">
    <property type="entry name" value="GerE"/>
    <property type="match status" value="1"/>
</dbReference>
<dbReference type="SUPFAM" id="SSF46894">
    <property type="entry name" value="C-terminal effector domain of the bipartite response regulators"/>
    <property type="match status" value="1"/>
</dbReference>
<sequence length="219" mass="23776">MRLIIAEDSLLAREGLIRVLTRLGHEVPAVAVRAEQVLALVARHRPDVAVLDIRLPPTFNDEGLRLGAAIRARHPRVAVLVLSHYIDHTYATALLDTSEVGVGYLLKDNLADDRMLDDVLHRIAAGGTAVDRDVVSALLPASADEPLAHLTQRERDVLTLMAEGLSDQGIADRLQVALTTVGTHTGNVFRKLGIVEKASNNRRVSAVLTYLASRNRISG</sequence>
<dbReference type="PROSITE" id="PS50043">
    <property type="entry name" value="HTH_LUXR_2"/>
    <property type="match status" value="1"/>
</dbReference>
<dbReference type="Pfam" id="PF00072">
    <property type="entry name" value="Response_reg"/>
    <property type="match status" value="1"/>
</dbReference>
<dbReference type="CDD" id="cd06170">
    <property type="entry name" value="LuxR_C_like"/>
    <property type="match status" value="1"/>
</dbReference>
<dbReference type="AlphaFoldDB" id="A0A4R7W6N0"/>
<dbReference type="InterPro" id="IPR058245">
    <property type="entry name" value="NreC/VraR/RcsB-like_REC"/>
</dbReference>
<dbReference type="OrthoDB" id="3682001at2"/>
<dbReference type="InterPro" id="IPR000792">
    <property type="entry name" value="Tscrpt_reg_LuxR_C"/>
</dbReference>
<evidence type="ECO:0000259" key="6">
    <source>
        <dbReference type="PROSITE" id="PS50043"/>
    </source>
</evidence>
<dbReference type="GO" id="GO:0006355">
    <property type="term" value="P:regulation of DNA-templated transcription"/>
    <property type="evidence" value="ECO:0007669"/>
    <property type="project" value="InterPro"/>
</dbReference>
<feature type="domain" description="HTH luxR-type" evidence="6">
    <location>
        <begin position="143"/>
        <end position="214"/>
    </location>
</feature>
<reference evidence="8 9" key="1">
    <citation type="submission" date="2019-03" db="EMBL/GenBank/DDBJ databases">
        <title>Genomic Encyclopedia of Archaeal and Bacterial Type Strains, Phase II (KMG-II): from individual species to whole genera.</title>
        <authorList>
            <person name="Goeker M."/>
        </authorList>
    </citation>
    <scope>NUCLEOTIDE SEQUENCE [LARGE SCALE GENOMIC DNA]</scope>
    <source>
        <strain evidence="8 9">DSM 45499</strain>
    </source>
</reference>
<evidence type="ECO:0000313" key="9">
    <source>
        <dbReference type="Proteomes" id="UP000294927"/>
    </source>
</evidence>
<evidence type="ECO:0000256" key="5">
    <source>
        <dbReference type="PROSITE-ProRule" id="PRU00169"/>
    </source>
</evidence>
<evidence type="ECO:0000256" key="1">
    <source>
        <dbReference type="ARBA" id="ARBA00022553"/>
    </source>
</evidence>
<dbReference type="InterPro" id="IPR016032">
    <property type="entry name" value="Sig_transdc_resp-reg_C-effctor"/>
</dbReference>
<name>A0A4R7W6N0_9PSEU</name>
<dbReference type="RefSeq" id="WP_133900924.1">
    <property type="nucleotide sequence ID" value="NZ_SOCP01000001.1"/>
</dbReference>
<dbReference type="CDD" id="cd17535">
    <property type="entry name" value="REC_NarL-like"/>
    <property type="match status" value="1"/>
</dbReference>
<dbReference type="PANTHER" id="PTHR43214">
    <property type="entry name" value="TWO-COMPONENT RESPONSE REGULATOR"/>
    <property type="match status" value="1"/>
</dbReference>
<dbReference type="InterPro" id="IPR001789">
    <property type="entry name" value="Sig_transdc_resp-reg_receiver"/>
</dbReference>
<evidence type="ECO:0000313" key="8">
    <source>
        <dbReference type="EMBL" id="TDV57689.1"/>
    </source>
</evidence>
<dbReference type="GO" id="GO:0000160">
    <property type="term" value="P:phosphorelay signal transduction system"/>
    <property type="evidence" value="ECO:0007669"/>
    <property type="project" value="InterPro"/>
</dbReference>
<accession>A0A4R7W6N0</accession>
<keyword evidence="3 8" id="KW-0238">DNA-binding</keyword>
<dbReference type="PROSITE" id="PS50110">
    <property type="entry name" value="RESPONSE_REGULATORY"/>
    <property type="match status" value="1"/>
</dbReference>
<proteinExistence type="predicted"/>
<keyword evidence="4" id="KW-0804">Transcription</keyword>
<evidence type="ECO:0000256" key="2">
    <source>
        <dbReference type="ARBA" id="ARBA00023015"/>
    </source>
</evidence>
<protein>
    <submittedName>
        <fullName evidence="8">DNA-binding NarL/FixJ family response regulator</fullName>
    </submittedName>
</protein>
<dbReference type="EMBL" id="SOCP01000001">
    <property type="protein sequence ID" value="TDV57689.1"/>
    <property type="molecule type" value="Genomic_DNA"/>
</dbReference>
<organism evidence="8 9">
    <name type="scientific">Actinophytocola oryzae</name>
    <dbReference type="NCBI Taxonomy" id="502181"/>
    <lineage>
        <taxon>Bacteria</taxon>
        <taxon>Bacillati</taxon>
        <taxon>Actinomycetota</taxon>
        <taxon>Actinomycetes</taxon>
        <taxon>Pseudonocardiales</taxon>
        <taxon>Pseudonocardiaceae</taxon>
    </lineage>
</organism>
<dbReference type="Gene3D" id="1.10.10.10">
    <property type="entry name" value="Winged helix-like DNA-binding domain superfamily/Winged helix DNA-binding domain"/>
    <property type="match status" value="1"/>
</dbReference>
<dbReference type="SMART" id="SM00421">
    <property type="entry name" value="HTH_LUXR"/>
    <property type="match status" value="1"/>
</dbReference>
<dbReference type="InterPro" id="IPR036388">
    <property type="entry name" value="WH-like_DNA-bd_sf"/>
</dbReference>
<dbReference type="PANTHER" id="PTHR43214:SF24">
    <property type="entry name" value="TRANSCRIPTIONAL REGULATORY PROTEIN NARL-RELATED"/>
    <property type="match status" value="1"/>
</dbReference>
<dbReference type="SUPFAM" id="SSF52172">
    <property type="entry name" value="CheY-like"/>
    <property type="match status" value="1"/>
</dbReference>
<dbReference type="GO" id="GO:0003677">
    <property type="term" value="F:DNA binding"/>
    <property type="evidence" value="ECO:0007669"/>
    <property type="project" value="UniProtKB-KW"/>
</dbReference>
<dbReference type="Proteomes" id="UP000294927">
    <property type="component" value="Unassembled WGS sequence"/>
</dbReference>
<dbReference type="SMART" id="SM00448">
    <property type="entry name" value="REC"/>
    <property type="match status" value="1"/>
</dbReference>
<keyword evidence="2" id="KW-0805">Transcription regulation</keyword>
<keyword evidence="9" id="KW-1185">Reference proteome</keyword>
<dbReference type="Gene3D" id="3.40.50.2300">
    <property type="match status" value="1"/>
</dbReference>
<feature type="modified residue" description="4-aspartylphosphate" evidence="5">
    <location>
        <position position="52"/>
    </location>
</feature>